<accession>A0A2S6CMH9</accession>
<keyword evidence="1" id="KW-0732">Signal</keyword>
<gene>
    <name evidence="2" type="ORF">CBER1_06194</name>
</gene>
<proteinExistence type="predicted"/>
<name>A0A2S6CMH9_9PEZI</name>
<evidence type="ECO:0000256" key="1">
    <source>
        <dbReference type="SAM" id="SignalP"/>
    </source>
</evidence>
<evidence type="ECO:0000313" key="2">
    <source>
        <dbReference type="EMBL" id="PPJ60934.1"/>
    </source>
</evidence>
<organism evidence="2 3">
    <name type="scientific">Cercospora berteroae</name>
    <dbReference type="NCBI Taxonomy" id="357750"/>
    <lineage>
        <taxon>Eukaryota</taxon>
        <taxon>Fungi</taxon>
        <taxon>Dikarya</taxon>
        <taxon>Ascomycota</taxon>
        <taxon>Pezizomycotina</taxon>
        <taxon>Dothideomycetes</taxon>
        <taxon>Dothideomycetidae</taxon>
        <taxon>Mycosphaerellales</taxon>
        <taxon>Mycosphaerellaceae</taxon>
        <taxon>Cercospora</taxon>
    </lineage>
</organism>
<feature type="signal peptide" evidence="1">
    <location>
        <begin position="1"/>
        <end position="19"/>
    </location>
</feature>
<feature type="chain" id="PRO_5015760269" evidence="1">
    <location>
        <begin position="20"/>
        <end position="173"/>
    </location>
</feature>
<sequence>MQFTQLALIAASMAASSMAQYIPRSCNEIFGNSGYICSRDGSEVQYCDFNSSPVQVTSEYCGYNDCWQSQGQGVKNDPNELSCYYGRQYNQANRARGPTSCDQVGGFGYICSSDYRTLQFCRGGGGGRFNRFGPQTQAQDWNYCGGATCFASINGGQGECIQPQFNNFGRGRN</sequence>
<reference evidence="3" key="1">
    <citation type="journal article" date="2017" name="bioRxiv">
        <title>Conservation of a gene cluster reveals novel cercosporin biosynthetic mechanisms and extends production to the genus Colletotrichum.</title>
        <authorList>
            <person name="de Jonge R."/>
            <person name="Ebert M.K."/>
            <person name="Huitt-Roehl C.R."/>
            <person name="Pal P."/>
            <person name="Suttle J.C."/>
            <person name="Spanner R.E."/>
            <person name="Neubauer J.D."/>
            <person name="Jurick W.M.II."/>
            <person name="Stott K.A."/>
            <person name="Secor G.A."/>
            <person name="Thomma B.P.H.J."/>
            <person name="Van de Peer Y."/>
            <person name="Townsend C.A."/>
            <person name="Bolton M.D."/>
        </authorList>
    </citation>
    <scope>NUCLEOTIDE SEQUENCE [LARGE SCALE GENOMIC DNA]</scope>
    <source>
        <strain evidence="3">CBS538.71</strain>
    </source>
</reference>
<dbReference type="OrthoDB" id="3639536at2759"/>
<dbReference type="AlphaFoldDB" id="A0A2S6CMH9"/>
<dbReference type="EMBL" id="PNEN01000178">
    <property type="protein sequence ID" value="PPJ60934.1"/>
    <property type="molecule type" value="Genomic_DNA"/>
</dbReference>
<comment type="caution">
    <text evidence="2">The sequence shown here is derived from an EMBL/GenBank/DDBJ whole genome shotgun (WGS) entry which is preliminary data.</text>
</comment>
<keyword evidence="3" id="KW-1185">Reference proteome</keyword>
<protein>
    <submittedName>
        <fullName evidence="2">Uncharacterized protein</fullName>
    </submittedName>
</protein>
<dbReference type="Proteomes" id="UP000237631">
    <property type="component" value="Unassembled WGS sequence"/>
</dbReference>
<evidence type="ECO:0000313" key="3">
    <source>
        <dbReference type="Proteomes" id="UP000237631"/>
    </source>
</evidence>